<feature type="domain" description="RING-type" evidence="6">
    <location>
        <begin position="277"/>
        <end position="317"/>
    </location>
</feature>
<protein>
    <recommendedName>
        <fullName evidence="6">RING-type domain-containing protein</fullName>
    </recommendedName>
</protein>
<dbReference type="InterPro" id="IPR013083">
    <property type="entry name" value="Znf_RING/FYVE/PHD"/>
</dbReference>
<dbReference type="AlphaFoldDB" id="A0A1R2CFV7"/>
<keyword evidence="2 4" id="KW-0863">Zinc-finger</keyword>
<dbReference type="Gene3D" id="3.30.40.10">
    <property type="entry name" value="Zinc/RING finger domain, C3HC4 (zinc finger)"/>
    <property type="match status" value="1"/>
</dbReference>
<comment type="caution">
    <text evidence="7">The sequence shown here is derived from an EMBL/GenBank/DDBJ whole genome shotgun (WGS) entry which is preliminary data.</text>
</comment>
<dbReference type="GO" id="GO:0008270">
    <property type="term" value="F:zinc ion binding"/>
    <property type="evidence" value="ECO:0007669"/>
    <property type="project" value="UniProtKB-KW"/>
</dbReference>
<dbReference type="InterPro" id="IPR001841">
    <property type="entry name" value="Znf_RING"/>
</dbReference>
<dbReference type="GO" id="GO:0005634">
    <property type="term" value="C:nucleus"/>
    <property type="evidence" value="ECO:0007669"/>
    <property type="project" value="TreeGrafter"/>
</dbReference>
<dbReference type="EMBL" id="MPUH01000164">
    <property type="protein sequence ID" value="OMJ87912.1"/>
    <property type="molecule type" value="Genomic_DNA"/>
</dbReference>
<dbReference type="Proteomes" id="UP000187209">
    <property type="component" value="Unassembled WGS sequence"/>
</dbReference>
<evidence type="ECO:0000256" key="4">
    <source>
        <dbReference type="PROSITE-ProRule" id="PRU00175"/>
    </source>
</evidence>
<dbReference type="GO" id="GO:0061630">
    <property type="term" value="F:ubiquitin protein ligase activity"/>
    <property type="evidence" value="ECO:0007669"/>
    <property type="project" value="TreeGrafter"/>
</dbReference>
<keyword evidence="5" id="KW-1133">Transmembrane helix</keyword>
<keyword evidence="8" id="KW-1185">Reference proteome</keyword>
<organism evidence="7 8">
    <name type="scientific">Stentor coeruleus</name>
    <dbReference type="NCBI Taxonomy" id="5963"/>
    <lineage>
        <taxon>Eukaryota</taxon>
        <taxon>Sar</taxon>
        <taxon>Alveolata</taxon>
        <taxon>Ciliophora</taxon>
        <taxon>Postciliodesmatophora</taxon>
        <taxon>Heterotrichea</taxon>
        <taxon>Heterotrichida</taxon>
        <taxon>Stentoridae</taxon>
        <taxon>Stentor</taxon>
    </lineage>
</organism>
<evidence type="ECO:0000259" key="6">
    <source>
        <dbReference type="PROSITE" id="PS50089"/>
    </source>
</evidence>
<keyword evidence="5" id="KW-0472">Membrane</keyword>
<feature type="transmembrane region" description="Helical" evidence="5">
    <location>
        <begin position="216"/>
        <end position="241"/>
    </location>
</feature>
<keyword evidence="3" id="KW-0862">Zinc</keyword>
<dbReference type="SMART" id="SM00184">
    <property type="entry name" value="RING"/>
    <property type="match status" value="1"/>
</dbReference>
<dbReference type="PANTHER" id="PTHR45931">
    <property type="entry name" value="SI:CH211-59O9.10"/>
    <property type="match status" value="1"/>
</dbReference>
<dbReference type="OrthoDB" id="294268at2759"/>
<evidence type="ECO:0000256" key="1">
    <source>
        <dbReference type="ARBA" id="ARBA00022723"/>
    </source>
</evidence>
<dbReference type="GO" id="GO:0006511">
    <property type="term" value="P:ubiquitin-dependent protein catabolic process"/>
    <property type="evidence" value="ECO:0007669"/>
    <property type="project" value="TreeGrafter"/>
</dbReference>
<evidence type="ECO:0000256" key="2">
    <source>
        <dbReference type="ARBA" id="ARBA00022771"/>
    </source>
</evidence>
<evidence type="ECO:0000256" key="3">
    <source>
        <dbReference type="ARBA" id="ARBA00022833"/>
    </source>
</evidence>
<dbReference type="Pfam" id="PF13639">
    <property type="entry name" value="zf-RING_2"/>
    <property type="match status" value="1"/>
</dbReference>
<accession>A0A1R2CFV7</accession>
<reference evidence="7 8" key="1">
    <citation type="submission" date="2016-11" db="EMBL/GenBank/DDBJ databases">
        <title>The macronuclear genome of Stentor coeruleus: a giant cell with tiny introns.</title>
        <authorList>
            <person name="Slabodnick M."/>
            <person name="Ruby J.G."/>
            <person name="Reiff S.B."/>
            <person name="Swart E.C."/>
            <person name="Gosai S."/>
            <person name="Prabakaran S."/>
            <person name="Witkowska E."/>
            <person name="Larue G.E."/>
            <person name="Fisher S."/>
            <person name="Freeman R.M."/>
            <person name="Gunawardena J."/>
            <person name="Chu W."/>
            <person name="Stover N.A."/>
            <person name="Gregory B.D."/>
            <person name="Nowacki M."/>
            <person name="Derisi J."/>
            <person name="Roy S.W."/>
            <person name="Marshall W.F."/>
            <person name="Sood P."/>
        </authorList>
    </citation>
    <scope>NUCLEOTIDE SEQUENCE [LARGE SCALE GENOMIC DNA]</scope>
    <source>
        <strain evidence="7">WM001</strain>
    </source>
</reference>
<keyword evidence="1" id="KW-0479">Metal-binding</keyword>
<dbReference type="SUPFAM" id="SSF57850">
    <property type="entry name" value="RING/U-box"/>
    <property type="match status" value="1"/>
</dbReference>
<dbReference type="PROSITE" id="PS00022">
    <property type="entry name" value="EGF_1"/>
    <property type="match status" value="1"/>
</dbReference>
<dbReference type="InterPro" id="IPR051834">
    <property type="entry name" value="RING_finger_E3_ligase"/>
</dbReference>
<sequence>MLFMISFDKYPSFEFLSDLNDWSRSADYYDVLGWITNSDTLLISIPGDKSGIVYAAVYTEDKNPFVQIEESVKSPSLCLFVCKNGGICSNNKCVCSQDYGGDDCSIKMNNEKDLIEFQVKSMEWAFYKVKIDKEILVKARALSDDKYRIFISSEYTGNEIPTMLNSKSYYFPQTESSFSFTYKDSKTKFIIMSIYCYAPNQCAGNINLIENSSKNMIWVIIFCVIVGSFVIISIPIGFLYCKRARAIRKIKIDNINKEQMENMFPNSIYDKNKLDVCSICFEIMYDKPCRELCCSHIYHVDCIDQWASSNPACPVCKQGMILEYFETKRQKETEKLNTEQNQDVN</sequence>
<evidence type="ECO:0000313" key="7">
    <source>
        <dbReference type="EMBL" id="OMJ87912.1"/>
    </source>
</evidence>
<proteinExistence type="predicted"/>
<dbReference type="InterPro" id="IPR000742">
    <property type="entry name" value="EGF"/>
</dbReference>
<keyword evidence="5" id="KW-0812">Transmembrane</keyword>
<dbReference type="PROSITE" id="PS50089">
    <property type="entry name" value="ZF_RING_2"/>
    <property type="match status" value="1"/>
</dbReference>
<evidence type="ECO:0000256" key="5">
    <source>
        <dbReference type="SAM" id="Phobius"/>
    </source>
</evidence>
<evidence type="ECO:0000313" key="8">
    <source>
        <dbReference type="Proteomes" id="UP000187209"/>
    </source>
</evidence>
<dbReference type="PANTHER" id="PTHR45931:SF3">
    <property type="entry name" value="RING ZINC FINGER-CONTAINING PROTEIN"/>
    <property type="match status" value="1"/>
</dbReference>
<name>A0A1R2CFV7_9CILI</name>
<gene>
    <name evidence="7" type="ORF">SteCoe_10232</name>
</gene>